<dbReference type="EMBL" id="JAEAOA010000549">
    <property type="protein sequence ID" value="KAK3604702.1"/>
    <property type="molecule type" value="Genomic_DNA"/>
</dbReference>
<gene>
    <name evidence="2" type="ORF">CHS0354_008264</name>
</gene>
<reference evidence="2" key="3">
    <citation type="submission" date="2023-05" db="EMBL/GenBank/DDBJ databases">
        <authorList>
            <person name="Smith C.H."/>
        </authorList>
    </citation>
    <scope>NUCLEOTIDE SEQUENCE</scope>
    <source>
        <strain evidence="2">CHS0354</strain>
        <tissue evidence="2">Mantle</tissue>
    </source>
</reference>
<protein>
    <submittedName>
        <fullName evidence="2">Uncharacterized protein</fullName>
    </submittedName>
</protein>
<name>A0AAE0T6J9_9BIVA</name>
<evidence type="ECO:0000313" key="2">
    <source>
        <dbReference type="EMBL" id="KAK3604702.1"/>
    </source>
</evidence>
<proteinExistence type="predicted"/>
<reference evidence="2" key="1">
    <citation type="journal article" date="2021" name="Genome Biol. Evol.">
        <title>A High-Quality Reference Genome for a Parasitic Bivalve with Doubly Uniparental Inheritance (Bivalvia: Unionida).</title>
        <authorList>
            <person name="Smith C.H."/>
        </authorList>
    </citation>
    <scope>NUCLEOTIDE SEQUENCE</scope>
    <source>
        <strain evidence="2">CHS0354</strain>
    </source>
</reference>
<feature type="region of interest" description="Disordered" evidence="1">
    <location>
        <begin position="1"/>
        <end position="30"/>
    </location>
</feature>
<dbReference type="AlphaFoldDB" id="A0AAE0T6J9"/>
<sequence>MEGNEENPAKGALEEGGSTSRHSGTFPGLALRTPDLVMTEIKDMSQSEDKPYVIYEKLKKKYDKVTQPTECRKYVTKRSMKNVRDIPQDIEKLSRIIFSDLKNMITRSHSFVRTLIRTRGKTPCILLYDDEQLS</sequence>
<comment type="caution">
    <text evidence="2">The sequence shown here is derived from an EMBL/GenBank/DDBJ whole genome shotgun (WGS) entry which is preliminary data.</text>
</comment>
<dbReference type="Proteomes" id="UP001195483">
    <property type="component" value="Unassembled WGS sequence"/>
</dbReference>
<evidence type="ECO:0000313" key="3">
    <source>
        <dbReference type="Proteomes" id="UP001195483"/>
    </source>
</evidence>
<accession>A0AAE0T6J9</accession>
<evidence type="ECO:0000256" key="1">
    <source>
        <dbReference type="SAM" id="MobiDB-lite"/>
    </source>
</evidence>
<reference evidence="2" key="2">
    <citation type="journal article" date="2021" name="Genome Biol. Evol.">
        <title>Developing a high-quality reference genome for a parasitic bivalve with doubly uniparental inheritance (Bivalvia: Unionida).</title>
        <authorList>
            <person name="Smith C.H."/>
        </authorList>
    </citation>
    <scope>NUCLEOTIDE SEQUENCE</scope>
    <source>
        <strain evidence="2">CHS0354</strain>
        <tissue evidence="2">Mantle</tissue>
    </source>
</reference>
<organism evidence="2 3">
    <name type="scientific">Potamilus streckersoni</name>
    <dbReference type="NCBI Taxonomy" id="2493646"/>
    <lineage>
        <taxon>Eukaryota</taxon>
        <taxon>Metazoa</taxon>
        <taxon>Spiralia</taxon>
        <taxon>Lophotrochozoa</taxon>
        <taxon>Mollusca</taxon>
        <taxon>Bivalvia</taxon>
        <taxon>Autobranchia</taxon>
        <taxon>Heteroconchia</taxon>
        <taxon>Palaeoheterodonta</taxon>
        <taxon>Unionida</taxon>
        <taxon>Unionoidea</taxon>
        <taxon>Unionidae</taxon>
        <taxon>Ambleminae</taxon>
        <taxon>Lampsilini</taxon>
        <taxon>Potamilus</taxon>
    </lineage>
</organism>
<keyword evidence="3" id="KW-1185">Reference proteome</keyword>